<sequence length="512" mass="60221">MLHLTYYTGHNDGFGAQYQRILGIYSLCKKYNLQYYHTKLENIEYQGLKALEKNANSKSFIEECNNRIEINNNKKIQFTDVLELVSINEEILLNLKARGENTNILVKIRYPYNITDKVPDIYLPCKNLYKTLITKNPKLTIGLHVRRGELNVVDSDRMLPNEYYINNAMKIINICNLHNIEYIVELYSELPQRDLLITGNHPGINGRIKNDIIISKNTHKIEEFDILPNLKKYVNEELLITFDRMINCDILVASKSSLSACASYLKKGITVYSKFWHTLNTKDIEHKSPMCNVILENYIKHYNNNTCIPKKICQVWMQGNKPNYIKDNIMKLNPDYTYNFYTKKDCIEYLRANFTDTILSKFNQINNLAHKSDLFRYCYLLKEGGIYIDVDLNFHKSFDDIIRISDYADMISSVGANSNSIYGECNNGFIITKPNNNLFIYLINNIINNINPFDYGYYVKYLYKQLQPVKVFEKYNKNNFNYYLFKKVMINNKYYIVDKNENIIINTNGHDY</sequence>
<evidence type="ECO:0000313" key="2">
    <source>
        <dbReference type="EMBL" id="QPI16555.1"/>
    </source>
</evidence>
<proteinExistence type="predicted"/>
<dbReference type="GO" id="GO:0000030">
    <property type="term" value="F:mannosyltransferase activity"/>
    <property type="evidence" value="ECO:0007669"/>
    <property type="project" value="TreeGrafter"/>
</dbReference>
<reference evidence="2" key="1">
    <citation type="submission" date="2020-08" db="EMBL/GenBank/DDBJ databases">
        <title>Bridging the membrane lipid divide: bacteria of the FCB group superphylum have the potential to synthesize archaeal ether lipids.</title>
        <authorList>
            <person name="Villanueva L."/>
            <person name="von Meijenfeldt F.A.B."/>
            <person name="Westbye A.B."/>
            <person name="Yadav S."/>
            <person name="Hopmans E.C."/>
            <person name="Dutilh B.E."/>
            <person name="Sinninghe Damste J.S."/>
        </authorList>
    </citation>
    <scope>NUCLEOTIDE SEQUENCE</scope>
    <source>
        <strain evidence="2">NIOZ-UU159</strain>
    </source>
</reference>
<dbReference type="EMBL" id="MW030578">
    <property type="protein sequence ID" value="QPI16555.1"/>
    <property type="molecule type" value="Genomic_DNA"/>
</dbReference>
<dbReference type="GO" id="GO:0051999">
    <property type="term" value="P:mannosyl-inositol phosphorylceramide biosynthetic process"/>
    <property type="evidence" value="ECO:0007669"/>
    <property type="project" value="TreeGrafter"/>
</dbReference>
<protein>
    <submittedName>
        <fullName evidence="2">Glycosyltransferase sugar-binding region containing DXD motif protein</fullName>
    </submittedName>
</protein>
<evidence type="ECO:0000256" key="1">
    <source>
        <dbReference type="ARBA" id="ARBA00022679"/>
    </source>
</evidence>
<keyword evidence="1 2" id="KW-0808">Transferase</keyword>
<dbReference type="GO" id="GO:0016020">
    <property type="term" value="C:membrane"/>
    <property type="evidence" value="ECO:0007669"/>
    <property type="project" value="GOC"/>
</dbReference>
<gene>
    <name evidence="2" type="ORF">NIOZUU159_00044</name>
</gene>
<dbReference type="InterPro" id="IPR007577">
    <property type="entry name" value="GlycoTrfase_DXD_sugar-bd_CS"/>
</dbReference>
<dbReference type="Pfam" id="PF04488">
    <property type="entry name" value="Gly_transf_sug"/>
    <property type="match status" value="1"/>
</dbReference>
<name>A0A7S9XHF8_9VIRU</name>
<organism evidence="2">
    <name type="scientific">Virus NIOZ-UU159</name>
    <dbReference type="NCBI Taxonomy" id="2763270"/>
    <lineage>
        <taxon>Viruses</taxon>
    </lineage>
</organism>
<dbReference type="PANTHER" id="PTHR32385">
    <property type="entry name" value="MANNOSYL PHOSPHORYLINOSITOL CERAMIDE SYNTHASE"/>
    <property type="match status" value="1"/>
</dbReference>
<dbReference type="InterPro" id="IPR029044">
    <property type="entry name" value="Nucleotide-diphossugar_trans"/>
</dbReference>
<accession>A0A7S9XHF8</accession>
<dbReference type="InterPro" id="IPR051706">
    <property type="entry name" value="Glycosyltransferase_domain"/>
</dbReference>
<dbReference type="Gene3D" id="3.90.550.20">
    <property type="match status" value="1"/>
</dbReference>
<dbReference type="PANTHER" id="PTHR32385:SF15">
    <property type="entry name" value="INOSITOL PHOSPHOCERAMIDE MANNOSYLTRANSFERASE 1"/>
    <property type="match status" value="1"/>
</dbReference>
<dbReference type="SUPFAM" id="SSF53448">
    <property type="entry name" value="Nucleotide-diphospho-sugar transferases"/>
    <property type="match status" value="1"/>
</dbReference>